<evidence type="ECO:0000313" key="2">
    <source>
        <dbReference type="Proteomes" id="UP001301769"/>
    </source>
</evidence>
<reference evidence="1" key="2">
    <citation type="submission" date="2023-05" db="EMBL/GenBank/DDBJ databases">
        <authorList>
            <consortium name="Lawrence Berkeley National Laboratory"/>
            <person name="Steindorff A."/>
            <person name="Hensen N."/>
            <person name="Bonometti L."/>
            <person name="Westerberg I."/>
            <person name="Brannstrom I.O."/>
            <person name="Guillou S."/>
            <person name="Cros-Aarteil S."/>
            <person name="Calhoun S."/>
            <person name="Haridas S."/>
            <person name="Kuo A."/>
            <person name="Mondo S."/>
            <person name="Pangilinan J."/>
            <person name="Riley R."/>
            <person name="Labutti K."/>
            <person name="Andreopoulos B."/>
            <person name="Lipzen A."/>
            <person name="Chen C."/>
            <person name="Yanf M."/>
            <person name="Daum C."/>
            <person name="Ng V."/>
            <person name="Clum A."/>
            <person name="Ohm R."/>
            <person name="Martin F."/>
            <person name="Silar P."/>
            <person name="Natvig D."/>
            <person name="Lalanne C."/>
            <person name="Gautier V."/>
            <person name="Ament-Velasquez S.L."/>
            <person name="Kruys A."/>
            <person name="Hutchinson M.I."/>
            <person name="Powell A.J."/>
            <person name="Barry K."/>
            <person name="Miller A.N."/>
            <person name="Grigoriev I.V."/>
            <person name="Debuchy R."/>
            <person name="Gladieux P."/>
            <person name="Thoren M.H."/>
            <person name="Johannesson H."/>
        </authorList>
    </citation>
    <scope>NUCLEOTIDE SEQUENCE</scope>
    <source>
        <strain evidence="1">PSN293</strain>
    </source>
</reference>
<accession>A0AAN7B3I1</accession>
<sequence length="668" mass="77005">MESAVFPLLALPVETLIHICELLHRIDRPSFYALVRVNKKCNSIAAPILYRTIKFTIARDRTALRQLREDVSACDNSLAYRQVRQHVRRVVIQRAALSKYGPRLHGPDHDCTGTNHFAFYGIELPAPDARRWHHEMDERAAQIPPWKRAFVKFHQHSEWGLLGSGYLSLISCGYDDHRPSFYYSPSHHVADEQWKPLAALLETLPGLTDLVWNYSAQPPPVILQTLHTSLASRRHLIMPKFRLRSLNRTSGLDPHELAIVTSPALSRISAEFDCTEGWNHVWYRLHRGNRTHELLPEYQDAALDKMLRYRMAPNLTWLRVAQNIDVRFWFHDLSRDQQQPAPPWKPQPEFLLRSREKGTSDDDIFGGGTKLEYLELDGQEFAPGLRFFDPGPTPILPLRRDLELEYMQEWRARVDFSCLKTLNLIRPPSQDALASLVPSSSSSSGSPISPLSNLTALTIAEHSSSYSYPSSNYIPFIASLPRLEHLRMIGWFFNREGISIAEAFPHPGSSDACLRLKTLLFQVRRPRQRAEHGKLTPDLQEIHHLLGRLPNLREFSVPMLGPCGQLFDERMEDLRESVRLFCRDMWRLSVLTISDVDELTCGFFAPFEESRNKTEQGDGGNVDGGQQRSMDSWEEIILDTGYLVDLSWKETRRRHRHRRRARPSRRQG</sequence>
<gene>
    <name evidence="1" type="ORF">QBC37DRAFT_393165</name>
</gene>
<dbReference type="Proteomes" id="UP001301769">
    <property type="component" value="Unassembled WGS sequence"/>
</dbReference>
<dbReference type="AlphaFoldDB" id="A0AAN7B3I1"/>
<evidence type="ECO:0000313" key="1">
    <source>
        <dbReference type="EMBL" id="KAK4206890.1"/>
    </source>
</evidence>
<proteinExistence type="predicted"/>
<keyword evidence="2" id="KW-1185">Reference proteome</keyword>
<organism evidence="1 2">
    <name type="scientific">Rhypophila decipiens</name>
    <dbReference type="NCBI Taxonomy" id="261697"/>
    <lineage>
        <taxon>Eukaryota</taxon>
        <taxon>Fungi</taxon>
        <taxon>Dikarya</taxon>
        <taxon>Ascomycota</taxon>
        <taxon>Pezizomycotina</taxon>
        <taxon>Sordariomycetes</taxon>
        <taxon>Sordariomycetidae</taxon>
        <taxon>Sordariales</taxon>
        <taxon>Naviculisporaceae</taxon>
        <taxon>Rhypophila</taxon>
    </lineage>
</organism>
<protein>
    <recommendedName>
        <fullName evidence="3">F-box domain-containing protein</fullName>
    </recommendedName>
</protein>
<comment type="caution">
    <text evidence="1">The sequence shown here is derived from an EMBL/GenBank/DDBJ whole genome shotgun (WGS) entry which is preliminary data.</text>
</comment>
<reference evidence="1" key="1">
    <citation type="journal article" date="2023" name="Mol. Phylogenet. Evol.">
        <title>Genome-scale phylogeny and comparative genomics of the fungal order Sordariales.</title>
        <authorList>
            <person name="Hensen N."/>
            <person name="Bonometti L."/>
            <person name="Westerberg I."/>
            <person name="Brannstrom I.O."/>
            <person name="Guillou S."/>
            <person name="Cros-Aarteil S."/>
            <person name="Calhoun S."/>
            <person name="Haridas S."/>
            <person name="Kuo A."/>
            <person name="Mondo S."/>
            <person name="Pangilinan J."/>
            <person name="Riley R."/>
            <person name="LaButti K."/>
            <person name="Andreopoulos B."/>
            <person name="Lipzen A."/>
            <person name="Chen C."/>
            <person name="Yan M."/>
            <person name="Daum C."/>
            <person name="Ng V."/>
            <person name="Clum A."/>
            <person name="Steindorff A."/>
            <person name="Ohm R.A."/>
            <person name="Martin F."/>
            <person name="Silar P."/>
            <person name="Natvig D.O."/>
            <person name="Lalanne C."/>
            <person name="Gautier V."/>
            <person name="Ament-Velasquez S.L."/>
            <person name="Kruys A."/>
            <person name="Hutchinson M.I."/>
            <person name="Powell A.J."/>
            <person name="Barry K."/>
            <person name="Miller A.N."/>
            <person name="Grigoriev I.V."/>
            <person name="Debuchy R."/>
            <person name="Gladieux P."/>
            <person name="Hiltunen Thoren M."/>
            <person name="Johannesson H."/>
        </authorList>
    </citation>
    <scope>NUCLEOTIDE SEQUENCE</scope>
    <source>
        <strain evidence="1">PSN293</strain>
    </source>
</reference>
<dbReference type="EMBL" id="MU858340">
    <property type="protein sequence ID" value="KAK4206890.1"/>
    <property type="molecule type" value="Genomic_DNA"/>
</dbReference>
<name>A0AAN7B3I1_9PEZI</name>
<evidence type="ECO:0008006" key="3">
    <source>
        <dbReference type="Google" id="ProtNLM"/>
    </source>
</evidence>